<evidence type="ECO:0000259" key="8">
    <source>
        <dbReference type="Pfam" id="PF02230"/>
    </source>
</evidence>
<accession>A0A177I7H5</accession>
<proteinExistence type="predicted"/>
<dbReference type="GO" id="GO:0005576">
    <property type="term" value="C:extracellular region"/>
    <property type="evidence" value="ECO:0007669"/>
    <property type="project" value="UniProtKB-SubCell"/>
</dbReference>
<keyword evidence="4" id="KW-0732">Signal</keyword>
<keyword evidence="5" id="KW-0378">Hydrolase</keyword>
<dbReference type="PANTHER" id="PTHR38050">
    <property type="match status" value="1"/>
</dbReference>
<name>A0A177I7H5_9CORY</name>
<dbReference type="Pfam" id="PF02230">
    <property type="entry name" value="Abhydrolase_2"/>
    <property type="match status" value="1"/>
</dbReference>
<dbReference type="SUPFAM" id="SSF53474">
    <property type="entry name" value="alpha/beta-Hydrolases"/>
    <property type="match status" value="1"/>
</dbReference>
<dbReference type="Gene3D" id="3.40.50.1820">
    <property type="entry name" value="alpha/beta hydrolase"/>
    <property type="match status" value="1"/>
</dbReference>
<dbReference type="InterPro" id="IPR043595">
    <property type="entry name" value="FaeB/C/D"/>
</dbReference>
<organism evidence="9 10">
    <name type="scientific">Corynebacterium stationis</name>
    <dbReference type="NCBI Taxonomy" id="1705"/>
    <lineage>
        <taxon>Bacteria</taxon>
        <taxon>Bacillati</taxon>
        <taxon>Actinomycetota</taxon>
        <taxon>Actinomycetes</taxon>
        <taxon>Mycobacteriales</taxon>
        <taxon>Corynebacteriaceae</taxon>
        <taxon>Corynebacterium</taxon>
    </lineage>
</organism>
<evidence type="ECO:0000256" key="4">
    <source>
        <dbReference type="ARBA" id="ARBA00022729"/>
    </source>
</evidence>
<evidence type="ECO:0000256" key="6">
    <source>
        <dbReference type="ARBA" id="ARBA00023277"/>
    </source>
</evidence>
<dbReference type="EMBL" id="LSTQ01000028">
    <property type="protein sequence ID" value="OAH24760.1"/>
    <property type="molecule type" value="Genomic_DNA"/>
</dbReference>
<dbReference type="Proteomes" id="UP000076947">
    <property type="component" value="Unassembled WGS sequence"/>
</dbReference>
<keyword evidence="10" id="KW-1185">Reference proteome</keyword>
<sequence length="273" mass="29907">MEQRRITFQDTERRYVLIPPENPEDGPQDLLLVFHGSLQSPNVIRRFTDFTFDALASCNTIVAYPGGIKNHFNDARKHLPEVTRELGTDDVGFTHAIIDELRQEFNIGRIFACGYSNGGQMVLRLLFDAPGLLSGAALFAATLAAGENLAPTNPVEAYQPTPLLMIHGTLDDKAPYEGGMAGIHAKRTRGEVLSAPATGAYFAERNGAGEPQTSNPYPDVEITTWPGDNRVELWTVQDMGHVVPSGKELDTRLGKNTDSFTAAEVVAEFFELT</sequence>
<protein>
    <recommendedName>
        <fullName evidence="8">Phospholipase/carboxylesterase/thioesterase domain-containing protein</fullName>
    </recommendedName>
</protein>
<reference evidence="10" key="1">
    <citation type="submission" date="2016-02" db="EMBL/GenBank/DDBJ databases">
        <authorList>
            <person name="Kaur G."/>
            <person name="Nair G.R."/>
            <person name="Mayilraj S."/>
        </authorList>
    </citation>
    <scope>NUCLEOTIDE SEQUENCE [LARGE SCALE GENOMIC DNA]</scope>
    <source>
        <strain evidence="10">GA-15</strain>
    </source>
</reference>
<keyword evidence="6" id="KW-0119">Carbohydrate metabolism</keyword>
<dbReference type="GO" id="GO:0030600">
    <property type="term" value="F:feruloyl esterase activity"/>
    <property type="evidence" value="ECO:0007669"/>
    <property type="project" value="InterPro"/>
</dbReference>
<evidence type="ECO:0000256" key="5">
    <source>
        <dbReference type="ARBA" id="ARBA00022801"/>
    </source>
</evidence>
<comment type="subcellular location">
    <subcellularLocation>
        <location evidence="1">Secreted</location>
    </subcellularLocation>
</comment>
<dbReference type="InterPro" id="IPR003140">
    <property type="entry name" value="PLipase/COase/thioEstase"/>
</dbReference>
<dbReference type="InterPro" id="IPR029058">
    <property type="entry name" value="AB_hydrolase_fold"/>
</dbReference>
<dbReference type="OrthoDB" id="9767239at2"/>
<evidence type="ECO:0000256" key="2">
    <source>
        <dbReference type="ARBA" id="ARBA00022525"/>
    </source>
</evidence>
<dbReference type="PANTHER" id="PTHR38050:SF2">
    <property type="entry name" value="FERULOYL ESTERASE C-RELATED"/>
    <property type="match status" value="1"/>
</dbReference>
<gene>
    <name evidence="9" type="ORF">AYJ05_12285</name>
</gene>
<keyword evidence="7" id="KW-0624">Polysaccharide degradation</keyword>
<evidence type="ECO:0000256" key="1">
    <source>
        <dbReference type="ARBA" id="ARBA00004613"/>
    </source>
</evidence>
<evidence type="ECO:0000256" key="7">
    <source>
        <dbReference type="ARBA" id="ARBA00023326"/>
    </source>
</evidence>
<keyword evidence="3" id="KW-0858">Xylan degradation</keyword>
<comment type="caution">
    <text evidence="9">The sequence shown here is derived from an EMBL/GenBank/DDBJ whole genome shotgun (WGS) entry which is preliminary data.</text>
</comment>
<dbReference type="GO" id="GO:0045493">
    <property type="term" value="P:xylan catabolic process"/>
    <property type="evidence" value="ECO:0007669"/>
    <property type="project" value="UniProtKB-KW"/>
</dbReference>
<feature type="domain" description="Phospholipase/carboxylesterase/thioesterase" evidence="8">
    <location>
        <begin position="97"/>
        <end position="177"/>
    </location>
</feature>
<dbReference type="STRING" id="1705.CA21670_10675"/>
<evidence type="ECO:0000313" key="9">
    <source>
        <dbReference type="EMBL" id="OAH24760.1"/>
    </source>
</evidence>
<keyword evidence="2" id="KW-0964">Secreted</keyword>
<evidence type="ECO:0000256" key="3">
    <source>
        <dbReference type="ARBA" id="ARBA00022651"/>
    </source>
</evidence>
<dbReference type="RefSeq" id="WP_066841291.1">
    <property type="nucleotide sequence ID" value="NZ_LSTQ01000028.1"/>
</dbReference>
<dbReference type="AlphaFoldDB" id="A0A177I7H5"/>
<evidence type="ECO:0000313" key="10">
    <source>
        <dbReference type="Proteomes" id="UP000076947"/>
    </source>
</evidence>